<dbReference type="PATRIC" id="fig|1219045.3.peg.2342"/>
<organism evidence="2 3">
    <name type="scientific">Sphingobium herbicidovorans (strain ATCC 700291 / DSM 11019 / CCUG 56400 / KCTC 2939 / LMG 18315 / NBRC 16415 / MH)</name>
    <name type="common">Sphingomonas herbicidovorans</name>
    <dbReference type="NCBI Taxonomy" id="1219045"/>
    <lineage>
        <taxon>Bacteria</taxon>
        <taxon>Pseudomonadati</taxon>
        <taxon>Pseudomonadota</taxon>
        <taxon>Alphaproteobacteria</taxon>
        <taxon>Sphingomonadales</taxon>
        <taxon>Sphingomonadaceae</taxon>
        <taxon>Sphingobium</taxon>
    </lineage>
</organism>
<keyword evidence="2" id="KW-0067">ATP-binding</keyword>
<feature type="domain" description="EcoEI R protein C-terminal" evidence="1">
    <location>
        <begin position="7"/>
        <end position="145"/>
    </location>
</feature>
<evidence type="ECO:0000313" key="2">
    <source>
        <dbReference type="EMBL" id="KFG89891.1"/>
    </source>
</evidence>
<dbReference type="Pfam" id="PF08463">
    <property type="entry name" value="EcoEI_R_C"/>
    <property type="match status" value="1"/>
</dbReference>
<accession>A0A086P923</accession>
<name>A0A086P923_SPHHM</name>
<comment type="caution">
    <text evidence="2">The sequence shown here is derived from an EMBL/GenBank/DDBJ whole genome shotgun (WGS) entry which is preliminary data.</text>
</comment>
<dbReference type="InterPro" id="IPR013670">
    <property type="entry name" value="EcoEI_R_C_dom"/>
</dbReference>
<sequence>MFPTPATFRAEWAIPDKRGAIINALAERGIDLVALQLDAGRPDDDPFDLLCHLAWNAPLTTRTERAQRLRAKEPDLFQRYGEEARRVIDALLEKYAATGPDQLSLPQALKVQPISDFGNPSEIARLFGGPQAMREAVAELTEALYAA</sequence>
<dbReference type="RefSeq" id="WP_197053219.1">
    <property type="nucleotide sequence ID" value="NZ_BCZD01000032.1"/>
</dbReference>
<dbReference type="GO" id="GO:0006304">
    <property type="term" value="P:DNA modification"/>
    <property type="evidence" value="ECO:0007669"/>
    <property type="project" value="InterPro"/>
</dbReference>
<dbReference type="eggNOG" id="COG4096">
    <property type="taxonomic scope" value="Bacteria"/>
</dbReference>
<dbReference type="Proteomes" id="UP000024284">
    <property type="component" value="Unassembled WGS sequence"/>
</dbReference>
<evidence type="ECO:0000259" key="1">
    <source>
        <dbReference type="Pfam" id="PF08463"/>
    </source>
</evidence>
<dbReference type="PROSITE" id="PS00387">
    <property type="entry name" value="PPASE"/>
    <property type="match status" value="1"/>
</dbReference>
<keyword evidence="2" id="KW-0547">Nucleotide-binding</keyword>
<dbReference type="STRING" id="76947.GCA_002080435_01654"/>
<dbReference type="AlphaFoldDB" id="A0A086P923"/>
<keyword evidence="2" id="KW-0378">Hydrolase</keyword>
<keyword evidence="2" id="KW-0347">Helicase</keyword>
<proteinExistence type="predicted"/>
<reference evidence="2" key="1">
    <citation type="submission" date="2014-08" db="EMBL/GenBank/DDBJ databases">
        <title>Draft genome sequences of Sphingobium herbicidovorans.</title>
        <authorList>
            <person name="Gan H.M."/>
            <person name="Gan H.Y."/>
            <person name="Savka M.A."/>
        </authorList>
    </citation>
    <scope>NUCLEOTIDE SEQUENCE [LARGE SCALE GENOMIC DNA]</scope>
    <source>
        <strain evidence="2">NBRC 16415</strain>
    </source>
</reference>
<evidence type="ECO:0000313" key="3">
    <source>
        <dbReference type="Proteomes" id="UP000024284"/>
    </source>
</evidence>
<gene>
    <name evidence="2" type="ORF">BV98_002305</name>
</gene>
<dbReference type="GO" id="GO:0003677">
    <property type="term" value="F:DNA binding"/>
    <property type="evidence" value="ECO:0007669"/>
    <property type="project" value="InterPro"/>
</dbReference>
<keyword evidence="3" id="KW-1185">Reference proteome</keyword>
<dbReference type="EMBL" id="JFZA02000020">
    <property type="protein sequence ID" value="KFG89891.1"/>
    <property type="molecule type" value="Genomic_DNA"/>
</dbReference>
<protein>
    <submittedName>
        <fullName evidence="2">DEAD/DEAH box helicase</fullName>
    </submittedName>
</protein>
<dbReference type="GO" id="GO:0004386">
    <property type="term" value="F:helicase activity"/>
    <property type="evidence" value="ECO:0007669"/>
    <property type="project" value="UniProtKB-KW"/>
</dbReference>